<keyword evidence="1" id="KW-1133">Transmembrane helix</keyword>
<dbReference type="RefSeq" id="WP_015908582.1">
    <property type="nucleotide sequence ID" value="NZ_FUZJ01000001.1"/>
</dbReference>
<feature type="transmembrane region" description="Helical" evidence="1">
    <location>
        <begin position="178"/>
        <end position="196"/>
    </location>
</feature>
<proteinExistence type="predicted"/>
<organism evidence="3 4">
    <name type="scientific">Caldicellulosiruptor bescii</name>
    <name type="common">Anaerocellum thermophilum</name>
    <dbReference type="NCBI Taxonomy" id="31899"/>
    <lineage>
        <taxon>Bacteria</taxon>
        <taxon>Bacillati</taxon>
        <taxon>Bacillota</taxon>
        <taxon>Bacillota incertae sedis</taxon>
        <taxon>Caldicellulosiruptorales</taxon>
        <taxon>Caldicellulosiruptoraceae</taxon>
        <taxon>Caldicellulosiruptor</taxon>
    </lineage>
</organism>
<evidence type="ECO:0000259" key="2">
    <source>
        <dbReference type="Pfam" id="PF20047"/>
    </source>
</evidence>
<feature type="transmembrane region" description="Helical" evidence="1">
    <location>
        <begin position="20"/>
        <end position="43"/>
    </location>
</feature>
<feature type="transmembrane region" description="Helical" evidence="1">
    <location>
        <begin position="146"/>
        <end position="171"/>
    </location>
</feature>
<feature type="transmembrane region" description="Helical" evidence="1">
    <location>
        <begin position="337"/>
        <end position="360"/>
    </location>
</feature>
<feature type="transmembrane region" description="Helical" evidence="1">
    <location>
        <begin position="303"/>
        <end position="325"/>
    </location>
</feature>
<dbReference type="Proteomes" id="UP000196803">
    <property type="component" value="Unassembled WGS sequence"/>
</dbReference>
<keyword evidence="4" id="KW-1185">Reference proteome</keyword>
<name>A0ABY1S6H4_CALBS</name>
<accession>A0ABY1S6H4</accession>
<keyword evidence="1" id="KW-0812">Transmembrane</keyword>
<gene>
    <name evidence="3" type="ORF">SAMN05216240_0799</name>
</gene>
<comment type="caution">
    <text evidence="3">The sequence shown here is derived from an EMBL/GenBank/DDBJ whole genome shotgun (WGS) entry which is preliminary data.</text>
</comment>
<feature type="transmembrane region" description="Helical" evidence="1">
    <location>
        <begin position="103"/>
        <end position="131"/>
    </location>
</feature>
<dbReference type="EMBL" id="FXXC01000001">
    <property type="protein sequence ID" value="SMR92060.1"/>
    <property type="molecule type" value="Genomic_DNA"/>
</dbReference>
<feature type="transmembrane region" description="Helical" evidence="1">
    <location>
        <begin position="277"/>
        <end position="297"/>
    </location>
</feature>
<feature type="transmembrane region" description="Helical" evidence="1">
    <location>
        <begin position="239"/>
        <end position="257"/>
    </location>
</feature>
<dbReference type="GeneID" id="31773602"/>
<dbReference type="InterPro" id="IPR045611">
    <property type="entry name" value="DUF6449"/>
</dbReference>
<protein>
    <submittedName>
        <fullName evidence="3">ABC-2 type transport system permease protein</fullName>
    </submittedName>
</protein>
<reference evidence="3 4" key="1">
    <citation type="submission" date="2017-05" db="EMBL/GenBank/DDBJ databases">
        <authorList>
            <person name="Varghese N."/>
            <person name="Submissions S."/>
        </authorList>
    </citation>
    <scope>NUCLEOTIDE SEQUENCE [LARGE SCALE GENOMIC DNA]</scope>
    <source>
        <strain evidence="3 4">MACB1020</strain>
    </source>
</reference>
<feature type="transmembrane region" description="Helical" evidence="1">
    <location>
        <begin position="63"/>
        <end position="83"/>
    </location>
</feature>
<evidence type="ECO:0000256" key="1">
    <source>
        <dbReference type="SAM" id="Phobius"/>
    </source>
</evidence>
<dbReference type="Pfam" id="PF20047">
    <property type="entry name" value="DUF6449"/>
    <property type="match status" value="1"/>
</dbReference>
<evidence type="ECO:0000313" key="3">
    <source>
        <dbReference type="EMBL" id="SMR92060.1"/>
    </source>
</evidence>
<sequence>MSLSKSWINKRFFFVTLKRFWFVGVIYFLALSVIPFSIILFDLPSISKYPDSYIVSKSIVTKTQGYCIFVSLLICFALSALVFNYLHSKDAADQLHSLPPKRIALYISNTLASFLLLLLPIILNTVILLILKLNLADKFEIQLKEIFFWGLNITAVSSLFFSIATCCAIITGTPFVQIFLSFVVLMLPSFLYYTFISNLKNWLYGYYPSPSSAVVERINPLLRMFTPVPPSSPLKPMEYTGFFSIAFFLIVLGSILYNFRKIESAGQSIVFEFFKHIFRYGAALCGALLVGLYFPYIEQGKSYSLAISGYLIVSFVCFLIAEMILNKKINVFNKSLLRYGYFVIFLFFVIGIIKLDLFGFEKYVPQEREIKSVVFKDYFFIGNYSEDISTFENPEIVKMVVNLHRQIIKQKQEITKEKDSNSPYKTTLYISYNLKNGKKIQRIYDVDIQKLSHYLKPLYENRTFKYNLYGIFKIFPTNVKSVSLSKYGNYSSTSDTSSKPTIKSSDIPELLEVLKEEIYNRKFEDIINNTKDPWGDIVIDLKTPIYHGKTPFSYIPILFEKNFTKLEKWLTKKGYIRFARIMPDEISYAIIGKSNNPDKLKNTLMGNINLEKIKGGKKIIDKVLIDKYLRMCENPYHFGSYMTSKKEIYYIIFFGKSPRILHVGILKDL</sequence>
<evidence type="ECO:0000313" key="4">
    <source>
        <dbReference type="Proteomes" id="UP000196803"/>
    </source>
</evidence>
<feature type="domain" description="DUF6449" evidence="2">
    <location>
        <begin position="432"/>
        <end position="496"/>
    </location>
</feature>
<keyword evidence="1" id="KW-0472">Membrane</keyword>